<sequence length="101" mass="12189">MFKKNKIAWSIANFKKYIKEFNVCDESFSKYFNNNINNDNYKEVLKNEFEICNVILNNPHSSEKVFNFALELANPNIKIENLNQNLEYDRILRIKKFFKIK</sequence>
<proteinExistence type="predicted"/>
<dbReference type="EMBL" id="LAEW01000001">
    <property type="protein sequence ID" value="KJQ45630.1"/>
    <property type="molecule type" value="Genomic_DNA"/>
</dbReference>
<evidence type="ECO:0000313" key="2">
    <source>
        <dbReference type="Proteomes" id="UP000033624"/>
    </source>
</evidence>
<name>A0AAE2JT82_MYCMY</name>
<gene>
    <name evidence="1" type="ORF">TS59_0740</name>
</gene>
<accession>A0AAE2JT82</accession>
<comment type="caution">
    <text evidence="1">The sequence shown here is derived from an EMBL/GenBank/DDBJ whole genome shotgun (WGS) entry which is preliminary data.</text>
</comment>
<protein>
    <submittedName>
        <fullName evidence="1">Uncharacterized protein</fullName>
    </submittedName>
</protein>
<dbReference type="Proteomes" id="UP000033624">
    <property type="component" value="Unassembled WGS sequence"/>
</dbReference>
<dbReference type="RefSeq" id="WP_011166846.1">
    <property type="nucleotide sequence ID" value="NZ_CP010267.1"/>
</dbReference>
<organism evidence="1 2">
    <name type="scientific">Mycoplasma mycoides subsp. mycoides</name>
    <dbReference type="NCBI Taxonomy" id="2103"/>
    <lineage>
        <taxon>Bacteria</taxon>
        <taxon>Bacillati</taxon>
        <taxon>Mycoplasmatota</taxon>
        <taxon>Mollicutes</taxon>
        <taxon>Mycoplasmataceae</taxon>
        <taxon>Mycoplasma</taxon>
    </lineage>
</organism>
<evidence type="ECO:0000313" key="1">
    <source>
        <dbReference type="EMBL" id="KJQ45630.1"/>
    </source>
</evidence>
<dbReference type="AlphaFoldDB" id="A0AAE2JT82"/>
<reference evidence="1 2" key="1">
    <citation type="submission" date="2015-02" db="EMBL/GenBank/DDBJ databases">
        <title>Mycoplasma mycoides subsp. mycoides strain:B237 Genome sequencing.</title>
        <authorList>
            <person name="Fischer A."/>
            <person name="Santana-Cruz I."/>
            <person name="Schieck E."/>
            <person name="Gourle H."/>
            <person name="Lambert M."/>
            <person name="Nadendla S."/>
            <person name="Miller R.A."/>
            <person name="Weber J."/>
            <person name="Bongcam-Rudloff E."/>
            <person name="Vashee S."/>
            <person name="Frey J."/>
            <person name="Jores J."/>
        </authorList>
    </citation>
    <scope>NUCLEOTIDE SEQUENCE [LARGE SCALE GENOMIC DNA]</scope>
    <source>
        <strain evidence="1 2">B237</strain>
    </source>
</reference>